<sequence>MKATMLVLCAGLGLALAGCGREEEESAMDNVTDNPQQYYDTTAEPAGPRDHHSPASQPNE</sequence>
<evidence type="ECO:0000313" key="4">
    <source>
        <dbReference type="Proteomes" id="UP001595630"/>
    </source>
</evidence>
<feature type="signal peptide" evidence="2">
    <location>
        <begin position="1"/>
        <end position="17"/>
    </location>
</feature>
<keyword evidence="2" id="KW-0732">Signal</keyword>
<comment type="caution">
    <text evidence="3">The sequence shown here is derived from an EMBL/GenBank/DDBJ whole genome shotgun (WGS) entry which is preliminary data.</text>
</comment>
<keyword evidence="4" id="KW-1185">Reference proteome</keyword>
<feature type="compositionally biased region" description="Polar residues" evidence="1">
    <location>
        <begin position="29"/>
        <end position="40"/>
    </location>
</feature>
<proteinExistence type="predicted"/>
<evidence type="ECO:0000256" key="1">
    <source>
        <dbReference type="SAM" id="MobiDB-lite"/>
    </source>
</evidence>
<dbReference type="PROSITE" id="PS51257">
    <property type="entry name" value="PROKAR_LIPOPROTEIN"/>
    <property type="match status" value="1"/>
</dbReference>
<feature type="region of interest" description="Disordered" evidence="1">
    <location>
        <begin position="21"/>
        <end position="60"/>
    </location>
</feature>
<protein>
    <recommendedName>
        <fullName evidence="5">Lipoprotein</fullName>
    </recommendedName>
</protein>
<feature type="chain" id="PRO_5046634271" description="Lipoprotein" evidence="2">
    <location>
        <begin position="18"/>
        <end position="60"/>
    </location>
</feature>
<evidence type="ECO:0000256" key="2">
    <source>
        <dbReference type="SAM" id="SignalP"/>
    </source>
</evidence>
<evidence type="ECO:0000313" key="3">
    <source>
        <dbReference type="EMBL" id="MFC3608395.1"/>
    </source>
</evidence>
<name>A0ABV7T5E0_9GAMM</name>
<dbReference type="EMBL" id="JBHRXZ010000022">
    <property type="protein sequence ID" value="MFC3608395.1"/>
    <property type="molecule type" value="Genomic_DNA"/>
</dbReference>
<gene>
    <name evidence="3" type="ORF">ACFOMF_11450</name>
</gene>
<accession>A0ABV7T5E0</accession>
<dbReference type="Proteomes" id="UP001595630">
    <property type="component" value="Unassembled WGS sequence"/>
</dbReference>
<dbReference type="RefSeq" id="WP_386364892.1">
    <property type="nucleotide sequence ID" value="NZ_JBHRXZ010000022.1"/>
</dbReference>
<reference evidence="4" key="1">
    <citation type="journal article" date="2019" name="Int. J. Syst. Evol. Microbiol.">
        <title>The Global Catalogue of Microorganisms (GCM) 10K type strain sequencing project: providing services to taxonomists for standard genome sequencing and annotation.</title>
        <authorList>
            <consortium name="The Broad Institute Genomics Platform"/>
            <consortium name="The Broad Institute Genome Sequencing Center for Infectious Disease"/>
            <person name="Wu L."/>
            <person name="Ma J."/>
        </authorList>
    </citation>
    <scope>NUCLEOTIDE SEQUENCE [LARGE SCALE GENOMIC DNA]</scope>
    <source>
        <strain evidence="4">KCTC 42447</strain>
    </source>
</reference>
<evidence type="ECO:0008006" key="5">
    <source>
        <dbReference type="Google" id="ProtNLM"/>
    </source>
</evidence>
<organism evidence="3 4">
    <name type="scientific">Stutzerimonas tarimensis</name>
    <dbReference type="NCBI Taxonomy" id="1507735"/>
    <lineage>
        <taxon>Bacteria</taxon>
        <taxon>Pseudomonadati</taxon>
        <taxon>Pseudomonadota</taxon>
        <taxon>Gammaproteobacteria</taxon>
        <taxon>Pseudomonadales</taxon>
        <taxon>Pseudomonadaceae</taxon>
        <taxon>Stutzerimonas</taxon>
    </lineage>
</organism>